<dbReference type="InterPro" id="IPR026960">
    <property type="entry name" value="RVT-Znf"/>
</dbReference>
<sequence>MIFVAAKRENGIEAVKHVLVEFKELSGFGKHILEVLKFKEGHLPMKFLGGAIDFRLQLIKVVLYGIQVYWASVFILPKKVVKLVEQKFNSYLWSGVSGSRVPAKVAWADLTIRKMEGGLDLSDVSDWNKAAVMRFIWNLFAKADSIWLLGFMLRWKRSFCMGCVIYDAASVKQASCQFTCKDSWQVIRDRKAEVIWWKLVLFPKLVPKHAFVSWLAVSHKLTTRDRLASWGYPRNILFKELKGRKWQHVIRKVALAAVIYCIWIDQNAQIRGGKVRSDVESAEAVM</sequence>
<organism evidence="2">
    <name type="scientific">Fagus sylvatica</name>
    <name type="common">Beechnut</name>
    <dbReference type="NCBI Taxonomy" id="28930"/>
    <lineage>
        <taxon>Eukaryota</taxon>
        <taxon>Viridiplantae</taxon>
        <taxon>Streptophyta</taxon>
        <taxon>Embryophyta</taxon>
        <taxon>Tracheophyta</taxon>
        <taxon>Spermatophyta</taxon>
        <taxon>Magnoliopsida</taxon>
        <taxon>eudicotyledons</taxon>
        <taxon>Gunneridae</taxon>
        <taxon>Pentapetalae</taxon>
        <taxon>rosids</taxon>
        <taxon>fabids</taxon>
        <taxon>Fagales</taxon>
        <taxon>Fagaceae</taxon>
        <taxon>Fagus</taxon>
    </lineage>
</organism>
<evidence type="ECO:0000259" key="1">
    <source>
        <dbReference type="Pfam" id="PF13966"/>
    </source>
</evidence>
<protein>
    <recommendedName>
        <fullName evidence="1">Reverse transcriptase zinc-binding domain-containing protein</fullName>
    </recommendedName>
</protein>
<dbReference type="AlphaFoldDB" id="A0A2N9GQ79"/>
<dbReference type="PANTHER" id="PTHR33116:SF76">
    <property type="entry name" value="DUF4283 DOMAIN-CONTAINING PROTEIN"/>
    <property type="match status" value="1"/>
</dbReference>
<feature type="domain" description="Reverse transcriptase zinc-binding" evidence="1">
    <location>
        <begin position="178"/>
        <end position="233"/>
    </location>
</feature>
<dbReference type="Pfam" id="PF13966">
    <property type="entry name" value="zf-RVT"/>
    <property type="match status" value="1"/>
</dbReference>
<name>A0A2N9GQ79_FAGSY</name>
<accession>A0A2N9GQ79</accession>
<reference evidence="2" key="1">
    <citation type="submission" date="2018-02" db="EMBL/GenBank/DDBJ databases">
        <authorList>
            <person name="Cohen D.B."/>
            <person name="Kent A.D."/>
        </authorList>
    </citation>
    <scope>NUCLEOTIDE SEQUENCE</scope>
</reference>
<gene>
    <name evidence="2" type="ORF">FSB_LOCUS29510</name>
</gene>
<evidence type="ECO:0000313" key="2">
    <source>
        <dbReference type="EMBL" id="SPD01628.1"/>
    </source>
</evidence>
<dbReference type="PANTHER" id="PTHR33116">
    <property type="entry name" value="REVERSE TRANSCRIPTASE ZINC-BINDING DOMAIN-CONTAINING PROTEIN-RELATED-RELATED"/>
    <property type="match status" value="1"/>
</dbReference>
<proteinExistence type="predicted"/>
<dbReference type="EMBL" id="OIVN01002223">
    <property type="protein sequence ID" value="SPD01628.1"/>
    <property type="molecule type" value="Genomic_DNA"/>
</dbReference>